<dbReference type="EMBL" id="CADCXU010033095">
    <property type="protein sequence ID" value="CAB0018667.1"/>
    <property type="molecule type" value="Genomic_DNA"/>
</dbReference>
<dbReference type="Proteomes" id="UP000479000">
    <property type="component" value="Unassembled WGS sequence"/>
</dbReference>
<evidence type="ECO:0000313" key="1">
    <source>
        <dbReference type="EMBL" id="CAB0018667.1"/>
    </source>
</evidence>
<accession>A0A6H5HLS3</accession>
<dbReference type="AlphaFoldDB" id="A0A6H5HLS3"/>
<organism evidence="1 2">
    <name type="scientific">Nesidiocoris tenuis</name>
    <dbReference type="NCBI Taxonomy" id="355587"/>
    <lineage>
        <taxon>Eukaryota</taxon>
        <taxon>Metazoa</taxon>
        <taxon>Ecdysozoa</taxon>
        <taxon>Arthropoda</taxon>
        <taxon>Hexapoda</taxon>
        <taxon>Insecta</taxon>
        <taxon>Pterygota</taxon>
        <taxon>Neoptera</taxon>
        <taxon>Paraneoptera</taxon>
        <taxon>Hemiptera</taxon>
        <taxon>Heteroptera</taxon>
        <taxon>Panheteroptera</taxon>
        <taxon>Cimicomorpha</taxon>
        <taxon>Miridae</taxon>
        <taxon>Dicyphina</taxon>
        <taxon>Nesidiocoris</taxon>
    </lineage>
</organism>
<sequence length="259" mass="29253">MIRQAVEASMEYNNVENEMTPTRAPMNIVMKNISKCGTKCMMSTNERWLPMWTKAPTNPDPTLADNSPATSPLSVFGSMRLSNDMAATNSNEISSVSKLFTILERENLGKTSELNRYMESSFHDDCLILIIKTLRKQIRISRLNQTVRGRLTRRLLKNSSSGVEGKFIRSLRCALLPRNAPPGPDTDRLIAPYHSIDSNCLSARWKNRILKYENFFFGVARILASLSVFLQQQAAGIADLSWFFGLLNKKPLLIHPLVD</sequence>
<protein>
    <submittedName>
        <fullName evidence="1">Uncharacterized protein</fullName>
    </submittedName>
</protein>
<proteinExistence type="predicted"/>
<name>A0A6H5HLS3_9HEMI</name>
<keyword evidence="2" id="KW-1185">Reference proteome</keyword>
<evidence type="ECO:0000313" key="2">
    <source>
        <dbReference type="Proteomes" id="UP000479000"/>
    </source>
</evidence>
<reference evidence="1 2" key="1">
    <citation type="submission" date="2020-02" db="EMBL/GenBank/DDBJ databases">
        <authorList>
            <person name="Ferguson B K."/>
        </authorList>
    </citation>
    <scope>NUCLEOTIDE SEQUENCE [LARGE SCALE GENOMIC DNA]</scope>
</reference>
<gene>
    <name evidence="1" type="ORF">NTEN_LOCUS22469</name>
</gene>